<keyword evidence="2" id="KW-0719">Serine esterase</keyword>
<dbReference type="GO" id="GO:0006581">
    <property type="term" value="P:acetylcholine catabolic process"/>
    <property type="evidence" value="ECO:0007669"/>
    <property type="project" value="TreeGrafter"/>
</dbReference>
<proteinExistence type="inferred from homology"/>
<evidence type="ECO:0000256" key="2">
    <source>
        <dbReference type="ARBA" id="ARBA00022487"/>
    </source>
</evidence>
<feature type="region of interest" description="Disordered" evidence="5">
    <location>
        <begin position="537"/>
        <end position="569"/>
    </location>
</feature>
<sequence length="595" mass="65831">MEPKSISILVLLVLAAAAAATQPLLTTVTGKLMGVKEAIHGKTVNSYLGVPYAEPPTGQRRFMKPIPLLPTPGVFNATRIPPLCMRPSRMELKMSEDCLYLNLWIPSKPDGNPEQMKAARGMNVPIVVYIPSFDQIIIPDGAEFAARNDVAFISLNYRVGALGFLFSGSPEAPGNAGLYDILEALRWVKLNSRLFGGNPGDITLWAKGEGAAVAAVLMTSPMTKDLFQKIIFESGSVHTSRNSFKTNSEAVTSRLLVNAGCFNYSKTWESQRDEAIRCLKVVHPEVIIGSQNFEPDAFQPVIGDSLIPDEPFQGDRQHFTNPYQLFILMKDDESDPTLTDLLRSQPGSVDTTSDCKHVLRTFLRTSLNIPLNFVDKLLLRYKRDIQDARELCRQVFTDAYFMCPVKIFADVLSGMRDTSSVLFAKRSSLVDEFELSGDVDEKLLDILGRFVKTGVPKIPGKDVDWPKFSSDSPQVIYLQPGNITVGPFDRTELCQLWEPFIVNSRTQSDEDDDIDIVANPEKAGETNSMVVATTSKTVKVSHAPTSRQKSAKQGQLSSNETRNGGGSTDVHHLGLLTALSLSLTCRWMWTRKTYQ</sequence>
<dbReference type="InterPro" id="IPR050654">
    <property type="entry name" value="AChE-related_enzymes"/>
</dbReference>
<dbReference type="RefSeq" id="XP_003746194.3">
    <property type="nucleotide sequence ID" value="XM_003746146.3"/>
</dbReference>
<evidence type="ECO:0000313" key="8">
    <source>
        <dbReference type="Proteomes" id="UP000694867"/>
    </source>
</evidence>
<keyword evidence="3" id="KW-0378">Hydrolase</keyword>
<evidence type="ECO:0000256" key="1">
    <source>
        <dbReference type="ARBA" id="ARBA00005964"/>
    </source>
</evidence>
<keyword evidence="4" id="KW-0325">Glycoprotein</keyword>
<evidence type="ECO:0000313" key="9">
    <source>
        <dbReference type="RefSeq" id="XP_003746194.3"/>
    </source>
</evidence>
<dbReference type="GeneID" id="100900644"/>
<name>A0AAJ6QWK9_9ACAR</name>
<dbReference type="PROSITE" id="PS00941">
    <property type="entry name" value="CARBOXYLESTERASE_B_2"/>
    <property type="match status" value="1"/>
</dbReference>
<gene>
    <name evidence="9" type="primary">LOC100900644</name>
</gene>
<feature type="signal peptide" evidence="6">
    <location>
        <begin position="1"/>
        <end position="20"/>
    </location>
</feature>
<dbReference type="GO" id="GO:0005886">
    <property type="term" value="C:plasma membrane"/>
    <property type="evidence" value="ECO:0007669"/>
    <property type="project" value="TreeGrafter"/>
</dbReference>
<feature type="chain" id="PRO_5042587733" evidence="6">
    <location>
        <begin position="21"/>
        <end position="595"/>
    </location>
</feature>
<protein>
    <submittedName>
        <fullName evidence="9">Acetylcholinesterase-1-like</fullName>
    </submittedName>
</protein>
<dbReference type="InterPro" id="IPR029058">
    <property type="entry name" value="AB_hydrolase_fold"/>
</dbReference>
<evidence type="ECO:0000256" key="6">
    <source>
        <dbReference type="SAM" id="SignalP"/>
    </source>
</evidence>
<dbReference type="Pfam" id="PF00135">
    <property type="entry name" value="COesterase"/>
    <property type="match status" value="1"/>
</dbReference>
<evidence type="ECO:0000256" key="5">
    <source>
        <dbReference type="SAM" id="MobiDB-lite"/>
    </source>
</evidence>
<dbReference type="PANTHER" id="PTHR43918:SF4">
    <property type="entry name" value="CARBOXYLIC ESTER HYDROLASE"/>
    <property type="match status" value="1"/>
</dbReference>
<dbReference type="GO" id="GO:0019695">
    <property type="term" value="P:choline metabolic process"/>
    <property type="evidence" value="ECO:0007669"/>
    <property type="project" value="TreeGrafter"/>
</dbReference>
<evidence type="ECO:0000256" key="4">
    <source>
        <dbReference type="ARBA" id="ARBA00023180"/>
    </source>
</evidence>
<dbReference type="KEGG" id="goe:100900644"/>
<organism evidence="8 9">
    <name type="scientific">Galendromus occidentalis</name>
    <name type="common">western predatory mite</name>
    <dbReference type="NCBI Taxonomy" id="34638"/>
    <lineage>
        <taxon>Eukaryota</taxon>
        <taxon>Metazoa</taxon>
        <taxon>Ecdysozoa</taxon>
        <taxon>Arthropoda</taxon>
        <taxon>Chelicerata</taxon>
        <taxon>Arachnida</taxon>
        <taxon>Acari</taxon>
        <taxon>Parasitiformes</taxon>
        <taxon>Mesostigmata</taxon>
        <taxon>Gamasina</taxon>
        <taxon>Phytoseioidea</taxon>
        <taxon>Phytoseiidae</taxon>
        <taxon>Typhlodrominae</taxon>
        <taxon>Galendromus</taxon>
    </lineage>
</organism>
<evidence type="ECO:0000256" key="3">
    <source>
        <dbReference type="ARBA" id="ARBA00022801"/>
    </source>
</evidence>
<reference evidence="9" key="1">
    <citation type="submission" date="2025-08" db="UniProtKB">
        <authorList>
            <consortium name="RefSeq"/>
        </authorList>
    </citation>
    <scope>IDENTIFICATION</scope>
</reference>
<feature type="domain" description="Carboxylesterase type B" evidence="7">
    <location>
        <begin position="22"/>
        <end position="413"/>
    </location>
</feature>
<dbReference type="Gene3D" id="3.40.50.1820">
    <property type="entry name" value="alpha/beta hydrolase"/>
    <property type="match status" value="1"/>
</dbReference>
<dbReference type="Proteomes" id="UP000694867">
    <property type="component" value="Unplaced"/>
</dbReference>
<dbReference type="PANTHER" id="PTHR43918">
    <property type="entry name" value="ACETYLCHOLINESTERASE"/>
    <property type="match status" value="1"/>
</dbReference>
<feature type="compositionally biased region" description="Polar residues" evidence="5">
    <location>
        <begin position="543"/>
        <end position="562"/>
    </location>
</feature>
<comment type="similarity">
    <text evidence="1">Belongs to the type-B carboxylesterase/lipase family.</text>
</comment>
<dbReference type="GO" id="GO:0005615">
    <property type="term" value="C:extracellular space"/>
    <property type="evidence" value="ECO:0007669"/>
    <property type="project" value="TreeGrafter"/>
</dbReference>
<keyword evidence="8" id="KW-1185">Reference proteome</keyword>
<dbReference type="GO" id="GO:0003990">
    <property type="term" value="F:acetylcholinesterase activity"/>
    <property type="evidence" value="ECO:0007669"/>
    <property type="project" value="TreeGrafter"/>
</dbReference>
<accession>A0AAJ6QWK9</accession>
<dbReference type="SUPFAM" id="SSF53474">
    <property type="entry name" value="alpha/beta-Hydrolases"/>
    <property type="match status" value="1"/>
</dbReference>
<dbReference type="InterPro" id="IPR019819">
    <property type="entry name" value="Carboxylesterase_B_CS"/>
</dbReference>
<keyword evidence="6" id="KW-0732">Signal</keyword>
<dbReference type="InterPro" id="IPR002018">
    <property type="entry name" value="CarbesteraseB"/>
</dbReference>
<dbReference type="AlphaFoldDB" id="A0AAJ6QWK9"/>
<evidence type="ECO:0000259" key="7">
    <source>
        <dbReference type="Pfam" id="PF00135"/>
    </source>
</evidence>